<dbReference type="GeneID" id="89974464"/>
<gene>
    <name evidence="2" type="ORF">LTR84_006292</name>
</gene>
<dbReference type="RefSeq" id="XP_064703154.1">
    <property type="nucleotide sequence ID" value="XM_064849853.1"/>
</dbReference>
<keyword evidence="1" id="KW-0472">Membrane</keyword>
<dbReference type="PANTHER" id="PTHR37544:SF1">
    <property type="entry name" value="PHOSPHORIBOSYLAMINOIMIDAZOLE-SUCCINOCARBOXAMIDE SYNTHASE"/>
    <property type="match status" value="1"/>
</dbReference>
<keyword evidence="1" id="KW-1133">Transmembrane helix</keyword>
<dbReference type="Proteomes" id="UP001358417">
    <property type="component" value="Unassembled WGS sequence"/>
</dbReference>
<dbReference type="PANTHER" id="PTHR37544">
    <property type="entry name" value="SPRAY-RELATED"/>
    <property type="match status" value="1"/>
</dbReference>
<sequence length="1195" mass="130299">MSSIIPLIEQVLTAVLAFWNRVDYRIRQMAPWATLFRESRTPACRGVLVDYISPSKPEIIWRSVQNRDWLVSISSIVGILQTALMVISTGLFSLTPVPTTMNNVAYKTTTKLASDSNGVFSLSQLPSYTYNAIHALNLSYPAGTTPDVVYQEFTSLDPALPVQAIQQVIVDTMASGLDCTPAKLQGNSWTISWLNLGCWSPNYPAAFINSNLNISAFDCQISPSVSYTAGNDGEVGSFAVLESLACNNDAAALNTKVILMVGEGRQSGNVGPKPSTEACDYTNYPEATITITRSKQWICTPNIQINKGIVTFNSSVNGLGNIPDIRTDPHAGTQNISLDGTFYGIVDALYSQGEYTSFQWDPVTSIQSKSIRNTNSPSILEAVLRPASGATVEDFLDSDLFLDLFKKYYKEFFVQVAHAGLILSDDSPINGTATFHEDRLMAREVPLRAMQSILSVLIVFLAICLIILPRQAIVPVDPANLAGLLSILQANTPFANIFVGAGSVTTEDLSKSLEMVSFTSKLGPRCGSDPLRFTLQETTGEDLSKIFAPELTRKTPLITWWRPITICKRLRLFIFTFVVAIVIVLEVLLSLSKKNQGLGNVSIEGNQHLAWSWTSSGIVVVIALYFQSLDSSYRTFIPYCQLKKGSSAQSSIAANYLSSTAFEVIWLAIRDRLPGAAFSAFSAILSIYLTTIVSGVFVPTSIPFNTTTTLSQTSWFLSNGSGDDGSHGNNGIISSLIVEGSLSYPTWTYHDLALSSITLLQDSKESISQEGTILQSMIKAIRPTLNCSIYEESQIPGLIFYPDDRIDPQDTNNIITQGIYMNMPGPAHCAGNASDAVQVARLANGVYNSNERSHPFIGFASGKQEDCPSLNFIWGALAPFDHQIGMSLSVTWARVLSCYETISQVDVQTTFSMPAFSIDEQNPPLVDEESVTPFSSATVHVPYDQMIGDAGQTGTQGDFFYKWVTLKNNITTADYGNPDKVDTIAAAIEEAHKIARAQQYHAVLRTSDMTAAAGLQKRATSDTSTGTLVNPNRYRLVVDAVSTHILSGLLMAMLLFAGLASLLMSTREILPKNPCSIAAMTSLLADSNMLAPGSGSGKSEIHRFPDSPKEQDSFRVIYKMGWFDRGPNEAKAFTIYELKEGMDDRVVESAAENGEAQQQVTGQQCRPNESLKSKSLDFPRAEIPVTLSLTKLKTI</sequence>
<feature type="transmembrane region" description="Helical" evidence="1">
    <location>
        <begin position="676"/>
        <end position="698"/>
    </location>
</feature>
<protein>
    <submittedName>
        <fullName evidence="2">Uncharacterized protein</fullName>
    </submittedName>
</protein>
<evidence type="ECO:0000313" key="2">
    <source>
        <dbReference type="EMBL" id="KAK5047627.1"/>
    </source>
</evidence>
<feature type="transmembrane region" description="Helical" evidence="1">
    <location>
        <begin position="609"/>
        <end position="626"/>
    </location>
</feature>
<evidence type="ECO:0000256" key="1">
    <source>
        <dbReference type="SAM" id="Phobius"/>
    </source>
</evidence>
<dbReference type="Pfam" id="PF11915">
    <property type="entry name" value="DUF3433"/>
    <property type="match status" value="2"/>
</dbReference>
<dbReference type="EMBL" id="JAVRRD010000024">
    <property type="protein sequence ID" value="KAK5047627.1"/>
    <property type="molecule type" value="Genomic_DNA"/>
</dbReference>
<dbReference type="InterPro" id="IPR021840">
    <property type="entry name" value="DUF3433"/>
</dbReference>
<dbReference type="AlphaFoldDB" id="A0AAV9N4N4"/>
<feature type="transmembrane region" description="Helical" evidence="1">
    <location>
        <begin position="570"/>
        <end position="589"/>
    </location>
</feature>
<comment type="caution">
    <text evidence="2">The sequence shown here is derived from an EMBL/GenBank/DDBJ whole genome shotgun (WGS) entry which is preliminary data.</text>
</comment>
<accession>A0AAV9N4N4</accession>
<feature type="transmembrane region" description="Helical" evidence="1">
    <location>
        <begin position="1045"/>
        <end position="1064"/>
    </location>
</feature>
<proteinExistence type="predicted"/>
<keyword evidence="3" id="KW-1185">Reference proteome</keyword>
<name>A0AAV9N4N4_9EURO</name>
<reference evidence="2 3" key="1">
    <citation type="submission" date="2023-08" db="EMBL/GenBank/DDBJ databases">
        <title>Black Yeasts Isolated from many extreme environments.</title>
        <authorList>
            <person name="Coleine C."/>
            <person name="Stajich J.E."/>
            <person name="Selbmann L."/>
        </authorList>
    </citation>
    <scope>NUCLEOTIDE SEQUENCE [LARGE SCALE GENOMIC DNA]</scope>
    <source>
        <strain evidence="2 3">CCFEE 5792</strain>
    </source>
</reference>
<feature type="transmembrane region" description="Helical" evidence="1">
    <location>
        <begin position="449"/>
        <end position="468"/>
    </location>
</feature>
<keyword evidence="1" id="KW-0812">Transmembrane</keyword>
<organism evidence="2 3">
    <name type="scientific">Exophiala bonariae</name>
    <dbReference type="NCBI Taxonomy" id="1690606"/>
    <lineage>
        <taxon>Eukaryota</taxon>
        <taxon>Fungi</taxon>
        <taxon>Dikarya</taxon>
        <taxon>Ascomycota</taxon>
        <taxon>Pezizomycotina</taxon>
        <taxon>Eurotiomycetes</taxon>
        <taxon>Chaetothyriomycetidae</taxon>
        <taxon>Chaetothyriales</taxon>
        <taxon>Herpotrichiellaceae</taxon>
        <taxon>Exophiala</taxon>
    </lineage>
</organism>
<evidence type="ECO:0000313" key="3">
    <source>
        <dbReference type="Proteomes" id="UP001358417"/>
    </source>
</evidence>